<keyword evidence="3" id="KW-1185">Reference proteome</keyword>
<keyword evidence="1" id="KW-0732">Signal</keyword>
<dbReference type="Proteomes" id="UP000279284">
    <property type="component" value="Chromosome"/>
</dbReference>
<dbReference type="KEGG" id="nci:NCTC10296_00564"/>
<reference evidence="2 3" key="1">
    <citation type="submission" date="2018-12" db="EMBL/GenBank/DDBJ databases">
        <authorList>
            <consortium name="Pathogen Informatics"/>
        </authorList>
    </citation>
    <scope>NUCLEOTIDE SEQUENCE [LARGE SCALE GENOMIC DNA]</scope>
    <source>
        <strain evidence="2 3">NCTC10296</strain>
    </source>
</reference>
<feature type="chain" id="PRO_5019182561" description="SIMPL domain-containing protein" evidence="1">
    <location>
        <begin position="24"/>
        <end position="125"/>
    </location>
</feature>
<name>A0A448D6B7_9NEIS</name>
<evidence type="ECO:0000313" key="2">
    <source>
        <dbReference type="EMBL" id="VEE99867.1"/>
    </source>
</evidence>
<dbReference type="STRING" id="493.BWD07_09455"/>
<evidence type="ECO:0000313" key="3">
    <source>
        <dbReference type="Proteomes" id="UP000279284"/>
    </source>
</evidence>
<gene>
    <name evidence="2" type="ORF">NCTC10296_00564</name>
</gene>
<sequence>MKYPTQAATLTGILALFSNSAFAATPIPHEIYSPADAVVVRTELPGSGEFGVKFRLNSRHTSVKNLAQEVRRHAKSQGFKEIRALVQHNDADLKFKRKDQELDISIEEKQHGVIEYKADLDLDKA</sequence>
<dbReference type="OrthoDB" id="5678031at2"/>
<evidence type="ECO:0008006" key="4">
    <source>
        <dbReference type="Google" id="ProtNLM"/>
    </source>
</evidence>
<dbReference type="RefSeq" id="WP_085417184.1">
    <property type="nucleotide sequence ID" value="NZ_CAUJPY010000027.1"/>
</dbReference>
<dbReference type="EMBL" id="LR134313">
    <property type="protein sequence ID" value="VEE99867.1"/>
    <property type="molecule type" value="Genomic_DNA"/>
</dbReference>
<proteinExistence type="predicted"/>
<dbReference type="AlphaFoldDB" id="A0A448D6B7"/>
<protein>
    <recommendedName>
        <fullName evidence="4">SIMPL domain-containing protein</fullName>
    </recommendedName>
</protein>
<accession>A0A448D6B7</accession>
<organism evidence="2 3">
    <name type="scientific">Neisseria canis</name>
    <dbReference type="NCBI Taxonomy" id="493"/>
    <lineage>
        <taxon>Bacteria</taxon>
        <taxon>Pseudomonadati</taxon>
        <taxon>Pseudomonadota</taxon>
        <taxon>Betaproteobacteria</taxon>
        <taxon>Neisseriales</taxon>
        <taxon>Neisseriaceae</taxon>
        <taxon>Neisseria</taxon>
    </lineage>
</organism>
<feature type="signal peptide" evidence="1">
    <location>
        <begin position="1"/>
        <end position="23"/>
    </location>
</feature>
<evidence type="ECO:0000256" key="1">
    <source>
        <dbReference type="SAM" id="SignalP"/>
    </source>
</evidence>